<dbReference type="Pfam" id="PF00498">
    <property type="entry name" value="FHA"/>
    <property type="match status" value="1"/>
</dbReference>
<feature type="region of interest" description="Disordered" evidence="1">
    <location>
        <begin position="302"/>
        <end position="369"/>
    </location>
</feature>
<organism evidence="3 4">
    <name type="scientific">Psilocybe cyanescens</name>
    <dbReference type="NCBI Taxonomy" id="93625"/>
    <lineage>
        <taxon>Eukaryota</taxon>
        <taxon>Fungi</taxon>
        <taxon>Dikarya</taxon>
        <taxon>Basidiomycota</taxon>
        <taxon>Agaricomycotina</taxon>
        <taxon>Agaricomycetes</taxon>
        <taxon>Agaricomycetidae</taxon>
        <taxon>Agaricales</taxon>
        <taxon>Agaricineae</taxon>
        <taxon>Strophariaceae</taxon>
        <taxon>Psilocybe</taxon>
    </lineage>
</organism>
<dbReference type="SUPFAM" id="SSF49879">
    <property type="entry name" value="SMAD/FHA domain"/>
    <property type="match status" value="1"/>
</dbReference>
<feature type="compositionally biased region" description="Low complexity" evidence="1">
    <location>
        <begin position="338"/>
        <end position="369"/>
    </location>
</feature>
<name>A0A409XKH6_PSICY</name>
<dbReference type="SMART" id="SM00240">
    <property type="entry name" value="FHA"/>
    <property type="match status" value="1"/>
</dbReference>
<dbReference type="Proteomes" id="UP000283269">
    <property type="component" value="Unassembled WGS sequence"/>
</dbReference>
<gene>
    <name evidence="3" type="ORF">CVT25_006387</name>
</gene>
<dbReference type="AlphaFoldDB" id="A0A409XKH6"/>
<sequence>MRPLETLWLSSKKDSTITTHIVPRPPYLTDPSIDTFPTEPHNTTHTALCPHPRPSLRAEAAPSIAIHLPALERPLPSGRQIRRLRQREESVFYSKMLSRQHAEVLEEGGKIYIKDITSSNGTFINDKRLSSEGHNSDPFELKSDDIADTHVAARAEQHQRMHSVSGTDRGLHVQQRLGIAGLGGVGGIGVGRQPPGVIVGLGGMNGGRKPKSSPSYTVPNLPKASAAWVVSGCGPLGKTGLMFGVILSRLQGEVQKNWETGAELAPADLPLFPIYLPPICAPPQDMAQPLPTAPVVVPASISTEGATGGAGTSPSSSSPPAATTSSGAERERLRSVGATATSSASSAASATVNPSTSTSTQPTTTTASDNNATALPEAIIQDLQSQLAGHFERMCHLEGVMLKQ</sequence>
<dbReference type="PANTHER" id="PTHR15715">
    <property type="entry name" value="CENTROSOMAL PROTEIN OF 170 KDA"/>
    <property type="match status" value="1"/>
</dbReference>
<dbReference type="InParanoid" id="A0A409XKH6"/>
<accession>A0A409XKH6</accession>
<dbReference type="STRING" id="93625.A0A409XKH6"/>
<dbReference type="InterPro" id="IPR051176">
    <property type="entry name" value="Cent_Immune-Sig_Mod"/>
</dbReference>
<dbReference type="InterPro" id="IPR008984">
    <property type="entry name" value="SMAD_FHA_dom_sf"/>
</dbReference>
<feature type="compositionally biased region" description="Low complexity" evidence="1">
    <location>
        <begin position="312"/>
        <end position="327"/>
    </location>
</feature>
<proteinExistence type="predicted"/>
<dbReference type="OrthoDB" id="687730at2759"/>
<dbReference type="EMBL" id="NHYD01001406">
    <property type="protein sequence ID" value="PPQ91248.1"/>
    <property type="molecule type" value="Genomic_DNA"/>
</dbReference>
<protein>
    <recommendedName>
        <fullName evidence="2">FHA domain-containing protein</fullName>
    </recommendedName>
</protein>
<dbReference type="PROSITE" id="PS50006">
    <property type="entry name" value="FHA_DOMAIN"/>
    <property type="match status" value="1"/>
</dbReference>
<evidence type="ECO:0000313" key="4">
    <source>
        <dbReference type="Proteomes" id="UP000283269"/>
    </source>
</evidence>
<comment type="caution">
    <text evidence="3">The sequence shown here is derived from an EMBL/GenBank/DDBJ whole genome shotgun (WGS) entry which is preliminary data.</text>
</comment>
<dbReference type="Gene3D" id="2.60.200.20">
    <property type="match status" value="1"/>
</dbReference>
<dbReference type="InterPro" id="IPR000253">
    <property type="entry name" value="FHA_dom"/>
</dbReference>
<evidence type="ECO:0000313" key="3">
    <source>
        <dbReference type="EMBL" id="PPQ91248.1"/>
    </source>
</evidence>
<dbReference type="PANTHER" id="PTHR15715:SF37">
    <property type="entry name" value="LD47843P"/>
    <property type="match status" value="1"/>
</dbReference>
<evidence type="ECO:0000259" key="2">
    <source>
        <dbReference type="PROSITE" id="PS50006"/>
    </source>
</evidence>
<feature type="domain" description="FHA" evidence="2">
    <location>
        <begin position="75"/>
        <end position="129"/>
    </location>
</feature>
<reference evidence="3 4" key="1">
    <citation type="journal article" date="2018" name="Evol. Lett.">
        <title>Horizontal gene cluster transfer increased hallucinogenic mushroom diversity.</title>
        <authorList>
            <person name="Reynolds H.T."/>
            <person name="Vijayakumar V."/>
            <person name="Gluck-Thaler E."/>
            <person name="Korotkin H.B."/>
            <person name="Matheny P.B."/>
            <person name="Slot J.C."/>
        </authorList>
    </citation>
    <scope>NUCLEOTIDE SEQUENCE [LARGE SCALE GENOMIC DNA]</scope>
    <source>
        <strain evidence="3 4">2631</strain>
    </source>
</reference>
<keyword evidence="4" id="KW-1185">Reference proteome</keyword>
<evidence type="ECO:0000256" key="1">
    <source>
        <dbReference type="SAM" id="MobiDB-lite"/>
    </source>
</evidence>